<evidence type="ECO:0000313" key="2">
    <source>
        <dbReference type="Proteomes" id="UP000821837"/>
    </source>
</evidence>
<protein>
    <submittedName>
        <fullName evidence="1">Uncharacterized protein</fullName>
    </submittedName>
</protein>
<dbReference type="Proteomes" id="UP000821837">
    <property type="component" value="Unassembled WGS sequence"/>
</dbReference>
<evidence type="ECO:0000313" key="1">
    <source>
        <dbReference type="EMBL" id="KAH7943581.1"/>
    </source>
</evidence>
<accession>A0A9D4PKY0</accession>
<gene>
    <name evidence="1" type="ORF">HPB52_009247</name>
</gene>
<keyword evidence="2" id="KW-1185">Reference proteome</keyword>
<organism evidence="1 2">
    <name type="scientific">Rhipicephalus sanguineus</name>
    <name type="common">Brown dog tick</name>
    <name type="synonym">Ixodes sanguineus</name>
    <dbReference type="NCBI Taxonomy" id="34632"/>
    <lineage>
        <taxon>Eukaryota</taxon>
        <taxon>Metazoa</taxon>
        <taxon>Ecdysozoa</taxon>
        <taxon>Arthropoda</taxon>
        <taxon>Chelicerata</taxon>
        <taxon>Arachnida</taxon>
        <taxon>Acari</taxon>
        <taxon>Parasitiformes</taxon>
        <taxon>Ixodida</taxon>
        <taxon>Ixodoidea</taxon>
        <taxon>Ixodidae</taxon>
        <taxon>Rhipicephalinae</taxon>
        <taxon>Rhipicephalus</taxon>
        <taxon>Rhipicephalus</taxon>
    </lineage>
</organism>
<dbReference type="AlphaFoldDB" id="A0A9D4PKY0"/>
<dbReference type="EMBL" id="JABSTV010001253">
    <property type="protein sequence ID" value="KAH7943581.1"/>
    <property type="molecule type" value="Genomic_DNA"/>
</dbReference>
<proteinExistence type="predicted"/>
<reference evidence="1" key="2">
    <citation type="submission" date="2021-09" db="EMBL/GenBank/DDBJ databases">
        <authorList>
            <person name="Jia N."/>
            <person name="Wang J."/>
            <person name="Shi W."/>
            <person name="Du L."/>
            <person name="Sun Y."/>
            <person name="Zhan W."/>
            <person name="Jiang J."/>
            <person name="Wang Q."/>
            <person name="Zhang B."/>
            <person name="Ji P."/>
            <person name="Sakyi L.B."/>
            <person name="Cui X."/>
            <person name="Yuan T."/>
            <person name="Jiang B."/>
            <person name="Yang W."/>
            <person name="Lam T.T.-Y."/>
            <person name="Chang Q."/>
            <person name="Ding S."/>
            <person name="Wang X."/>
            <person name="Zhu J."/>
            <person name="Ruan X."/>
            <person name="Zhao L."/>
            <person name="Wei J."/>
            <person name="Que T."/>
            <person name="Du C."/>
            <person name="Cheng J."/>
            <person name="Dai P."/>
            <person name="Han X."/>
            <person name="Huang E."/>
            <person name="Gao Y."/>
            <person name="Liu J."/>
            <person name="Shao H."/>
            <person name="Ye R."/>
            <person name="Li L."/>
            <person name="Wei W."/>
            <person name="Wang X."/>
            <person name="Wang C."/>
            <person name="Huo Q."/>
            <person name="Li W."/>
            <person name="Guo W."/>
            <person name="Chen H."/>
            <person name="Chen S."/>
            <person name="Zhou L."/>
            <person name="Zhou L."/>
            <person name="Ni X."/>
            <person name="Tian J."/>
            <person name="Zhou Y."/>
            <person name="Sheng Y."/>
            <person name="Liu T."/>
            <person name="Pan Y."/>
            <person name="Xia L."/>
            <person name="Li J."/>
            <person name="Zhao F."/>
            <person name="Cao W."/>
        </authorList>
    </citation>
    <scope>NUCLEOTIDE SEQUENCE</scope>
    <source>
        <strain evidence="1">Rsan-2018</strain>
        <tissue evidence="1">Larvae</tissue>
    </source>
</reference>
<reference evidence="1" key="1">
    <citation type="journal article" date="2020" name="Cell">
        <title>Large-Scale Comparative Analyses of Tick Genomes Elucidate Their Genetic Diversity and Vector Capacities.</title>
        <authorList>
            <consortium name="Tick Genome and Microbiome Consortium (TIGMIC)"/>
            <person name="Jia N."/>
            <person name="Wang J."/>
            <person name="Shi W."/>
            <person name="Du L."/>
            <person name="Sun Y."/>
            <person name="Zhan W."/>
            <person name="Jiang J.F."/>
            <person name="Wang Q."/>
            <person name="Zhang B."/>
            <person name="Ji P."/>
            <person name="Bell-Sakyi L."/>
            <person name="Cui X.M."/>
            <person name="Yuan T.T."/>
            <person name="Jiang B.G."/>
            <person name="Yang W.F."/>
            <person name="Lam T.T."/>
            <person name="Chang Q.C."/>
            <person name="Ding S.J."/>
            <person name="Wang X.J."/>
            <person name="Zhu J.G."/>
            <person name="Ruan X.D."/>
            <person name="Zhao L."/>
            <person name="Wei J.T."/>
            <person name="Ye R.Z."/>
            <person name="Que T.C."/>
            <person name="Du C.H."/>
            <person name="Zhou Y.H."/>
            <person name="Cheng J.X."/>
            <person name="Dai P.F."/>
            <person name="Guo W.B."/>
            <person name="Han X.H."/>
            <person name="Huang E.J."/>
            <person name="Li L.F."/>
            <person name="Wei W."/>
            <person name="Gao Y.C."/>
            <person name="Liu J.Z."/>
            <person name="Shao H.Z."/>
            <person name="Wang X."/>
            <person name="Wang C.C."/>
            <person name="Yang T.C."/>
            <person name="Huo Q.B."/>
            <person name="Li W."/>
            <person name="Chen H.Y."/>
            <person name="Chen S.E."/>
            <person name="Zhou L.G."/>
            <person name="Ni X.B."/>
            <person name="Tian J.H."/>
            <person name="Sheng Y."/>
            <person name="Liu T."/>
            <person name="Pan Y.S."/>
            <person name="Xia L.Y."/>
            <person name="Li J."/>
            <person name="Zhao F."/>
            <person name="Cao W.C."/>
        </authorList>
    </citation>
    <scope>NUCLEOTIDE SEQUENCE</scope>
    <source>
        <strain evidence="1">Rsan-2018</strain>
    </source>
</reference>
<comment type="caution">
    <text evidence="1">The sequence shown here is derived from an EMBL/GenBank/DDBJ whole genome shotgun (WGS) entry which is preliminary data.</text>
</comment>
<name>A0A9D4PKY0_RHISA</name>
<sequence length="110" mass="12133">MGVHLRCNKREPLETILQPHLNLVMTSFESEDDSTSASSSDGDDICVMLGHPQPFRGGFLLTFLHNLRAALVTCEVHTSQEHDVLAPAAKLLLTTRRPPKQISAPLYRAA</sequence>